<dbReference type="RefSeq" id="WP_377153052.1">
    <property type="nucleotide sequence ID" value="NZ_JBHSAF010000014.1"/>
</dbReference>
<dbReference type="Proteomes" id="UP001595692">
    <property type="component" value="Unassembled WGS sequence"/>
</dbReference>
<organism evidence="1 2">
    <name type="scientific">Pseudaeromonas sharmana</name>
    <dbReference type="NCBI Taxonomy" id="328412"/>
    <lineage>
        <taxon>Bacteria</taxon>
        <taxon>Pseudomonadati</taxon>
        <taxon>Pseudomonadota</taxon>
        <taxon>Gammaproteobacteria</taxon>
        <taxon>Aeromonadales</taxon>
        <taxon>Aeromonadaceae</taxon>
        <taxon>Pseudaeromonas</taxon>
    </lineage>
</organism>
<proteinExistence type="predicted"/>
<dbReference type="EMBL" id="JBHSAF010000014">
    <property type="protein sequence ID" value="MFC3914314.1"/>
    <property type="molecule type" value="Genomic_DNA"/>
</dbReference>
<comment type="caution">
    <text evidence="1">The sequence shown here is derived from an EMBL/GenBank/DDBJ whole genome shotgun (WGS) entry which is preliminary data.</text>
</comment>
<protein>
    <submittedName>
        <fullName evidence="1">DNA phosphorothioation-dependent restriction protein DptG</fullName>
    </submittedName>
</protein>
<dbReference type="InterPro" id="IPR017645">
    <property type="entry name" value="Dnd_assoc_1"/>
</dbReference>
<evidence type="ECO:0000313" key="1">
    <source>
        <dbReference type="EMBL" id="MFC3914314.1"/>
    </source>
</evidence>
<keyword evidence="2" id="KW-1185">Reference proteome</keyword>
<sequence length="438" mass="50417">MMYPIPEGLTPSDKNKLNSYLPIRNKGNEFNWDTITGLVLGHALKRLVKHYPFEQFREDCQSRFIAKLDEPGFWPVLDRMYFATEAVFHISPLFLLFKAQRKGSGKSELGAENLRMGELFAGLMGNYFLPDEVNDNLTFIEQEMLSVLRGQLKQGSALSTQEQPYLPYLANAFLSDLAFLARHPQYLLQELTHMLQLYAFTYCAQLALHVTDWKAGEPVSKPLYFILDNEKASKERVAVQHYGHKLFSESSKRLFPMLSALEVLQSQTPKRPLWRIYQEAVAYEDQERLLADLNRYLQAFAVSRSLPALESASSVPQAFEQLRELAMKQFESEKDTRSEINGKYVKELEKQVGANFIQSRGRAGRVLVLNQDQLLLLTNLAIGERDKLRLHELIKGFEQRGFYLDNQSQQVLVSFYERMGNVERMSDSGDAVYVRKTI</sequence>
<reference evidence="2" key="1">
    <citation type="journal article" date="2019" name="Int. J. Syst. Evol. Microbiol.">
        <title>The Global Catalogue of Microorganisms (GCM) 10K type strain sequencing project: providing services to taxonomists for standard genome sequencing and annotation.</title>
        <authorList>
            <consortium name="The Broad Institute Genomics Platform"/>
            <consortium name="The Broad Institute Genome Sequencing Center for Infectious Disease"/>
            <person name="Wu L."/>
            <person name="Ma J."/>
        </authorList>
    </citation>
    <scope>NUCLEOTIDE SEQUENCE [LARGE SCALE GENOMIC DNA]</scope>
    <source>
        <strain evidence="2">CCUG 54939</strain>
    </source>
</reference>
<evidence type="ECO:0000313" key="2">
    <source>
        <dbReference type="Proteomes" id="UP001595692"/>
    </source>
</evidence>
<name>A0ABV8CR11_9GAMM</name>
<accession>A0ABV8CR11</accession>
<dbReference type="NCBIfam" id="TIGR03236">
    <property type="entry name" value="dnd_assoc_1"/>
    <property type="match status" value="1"/>
</dbReference>
<gene>
    <name evidence="1" type="primary">dptG</name>
    <name evidence="1" type="ORF">ACFOSS_12665</name>
</gene>